<feature type="transmembrane region" description="Helical" evidence="1">
    <location>
        <begin position="80"/>
        <end position="98"/>
    </location>
</feature>
<keyword evidence="1" id="KW-0472">Membrane</keyword>
<feature type="transmembrane region" description="Helical" evidence="1">
    <location>
        <begin position="7"/>
        <end position="28"/>
    </location>
</feature>
<keyword evidence="1" id="KW-1133">Transmembrane helix</keyword>
<feature type="transmembrane region" description="Helical" evidence="1">
    <location>
        <begin position="104"/>
        <end position="121"/>
    </location>
</feature>
<name>A0A385SX12_9BACT</name>
<organism evidence="2 3">
    <name type="scientific">Chryseolinea soli</name>
    <dbReference type="NCBI Taxonomy" id="2321403"/>
    <lineage>
        <taxon>Bacteria</taxon>
        <taxon>Pseudomonadati</taxon>
        <taxon>Bacteroidota</taxon>
        <taxon>Cytophagia</taxon>
        <taxon>Cytophagales</taxon>
        <taxon>Fulvivirgaceae</taxon>
        <taxon>Chryseolinea</taxon>
    </lineage>
</organism>
<keyword evidence="3" id="KW-1185">Reference proteome</keyword>
<keyword evidence="1" id="KW-0812">Transmembrane</keyword>
<gene>
    <name evidence="2" type="ORF">D4L85_30530</name>
</gene>
<dbReference type="AlphaFoldDB" id="A0A385SX12"/>
<dbReference type="KEGG" id="chk:D4L85_30530"/>
<protein>
    <submittedName>
        <fullName evidence="2">Uncharacterized protein</fullName>
    </submittedName>
</protein>
<accession>A0A385SX12</accession>
<dbReference type="EMBL" id="CP032382">
    <property type="protein sequence ID" value="AYB34657.1"/>
    <property type="molecule type" value="Genomic_DNA"/>
</dbReference>
<evidence type="ECO:0000313" key="2">
    <source>
        <dbReference type="EMBL" id="AYB34657.1"/>
    </source>
</evidence>
<dbReference type="Proteomes" id="UP000266183">
    <property type="component" value="Chromosome"/>
</dbReference>
<reference evidence="3" key="1">
    <citation type="submission" date="2018-09" db="EMBL/GenBank/DDBJ databases">
        <title>Chryseolinea sp. KIS68-18 isolated from soil.</title>
        <authorList>
            <person name="Weon H.-Y."/>
            <person name="Kwon S.-W."/>
            <person name="Lee S.A."/>
        </authorList>
    </citation>
    <scope>NUCLEOTIDE SEQUENCE [LARGE SCALE GENOMIC DNA]</scope>
    <source>
        <strain evidence="3">KIS68-18</strain>
    </source>
</reference>
<feature type="transmembrane region" description="Helical" evidence="1">
    <location>
        <begin position="56"/>
        <end position="75"/>
    </location>
</feature>
<sequence length="167" mass="18858">MQIPLPMIRLLFAIPLMIHGLIHLMGFSKEWNLGPPSMLKHKTTIPLTMTAAKTAGLLWLFACCLLMGTAVLYLVQKDWYWMVGIGGVVLSQGLIMLYWRDAKYATILNVIILVVLILAGAQSKFDKRRRQRSFGNASCIGFIRKLIFTPDRSSAGRTEMANGIWRF</sequence>
<evidence type="ECO:0000256" key="1">
    <source>
        <dbReference type="SAM" id="Phobius"/>
    </source>
</evidence>
<proteinExistence type="predicted"/>
<evidence type="ECO:0000313" key="3">
    <source>
        <dbReference type="Proteomes" id="UP000266183"/>
    </source>
</evidence>